<dbReference type="RefSeq" id="WP_091818479.1">
    <property type="nucleotide sequence ID" value="NZ_FOCW01000021.1"/>
</dbReference>
<organism evidence="1 2">
    <name type="scientific">Brachymonas denitrificans DSM 15123</name>
    <dbReference type="NCBI Taxonomy" id="1121117"/>
    <lineage>
        <taxon>Bacteria</taxon>
        <taxon>Pseudomonadati</taxon>
        <taxon>Pseudomonadota</taxon>
        <taxon>Betaproteobacteria</taxon>
        <taxon>Burkholderiales</taxon>
        <taxon>Comamonadaceae</taxon>
        <taxon>Brachymonas</taxon>
    </lineage>
</organism>
<sequence>MKNESEWQTQIAEQNGADALTNARGTLMRALQELDSYIEKFDAADSPARKAEALNWALNYLATGIAPNLRLDLIANAQAQFTRLAK</sequence>
<evidence type="ECO:0000313" key="2">
    <source>
        <dbReference type="Proteomes" id="UP000199531"/>
    </source>
</evidence>
<dbReference type="OrthoDB" id="8911922at2"/>
<name>A0A1H8L1G5_9BURK</name>
<protein>
    <submittedName>
        <fullName evidence="1">Uncharacterized protein</fullName>
    </submittedName>
</protein>
<reference evidence="1 2" key="1">
    <citation type="submission" date="2016-10" db="EMBL/GenBank/DDBJ databases">
        <authorList>
            <person name="de Groot N.N."/>
        </authorList>
    </citation>
    <scope>NUCLEOTIDE SEQUENCE [LARGE SCALE GENOMIC DNA]</scope>
    <source>
        <strain evidence="1 2">DSM 15123</strain>
    </source>
</reference>
<dbReference type="EMBL" id="FOCW01000021">
    <property type="protein sequence ID" value="SEN98994.1"/>
    <property type="molecule type" value="Genomic_DNA"/>
</dbReference>
<gene>
    <name evidence="1" type="ORF">SAMN02745977_02538</name>
</gene>
<evidence type="ECO:0000313" key="1">
    <source>
        <dbReference type="EMBL" id="SEN98994.1"/>
    </source>
</evidence>
<proteinExistence type="predicted"/>
<keyword evidence="2" id="KW-1185">Reference proteome</keyword>
<dbReference type="AlphaFoldDB" id="A0A1H8L1G5"/>
<dbReference type="Proteomes" id="UP000199531">
    <property type="component" value="Unassembled WGS sequence"/>
</dbReference>
<accession>A0A1H8L1G5</accession>